<dbReference type="GO" id="GO:0003924">
    <property type="term" value="F:GTPase activity"/>
    <property type="evidence" value="ECO:0007669"/>
    <property type="project" value="InterPro"/>
</dbReference>
<dbReference type="EMBL" id="KB445643">
    <property type="protein sequence ID" value="EMD64443.1"/>
    <property type="molecule type" value="Genomic_DNA"/>
</dbReference>
<proteinExistence type="inferred from homology"/>
<evidence type="ECO:0000256" key="12">
    <source>
        <dbReference type="ARBA" id="ARBA00074866"/>
    </source>
</evidence>
<dbReference type="InterPro" id="IPR009000">
    <property type="entry name" value="Transl_B-barrel_sf"/>
</dbReference>
<evidence type="ECO:0000259" key="14">
    <source>
        <dbReference type="PROSITE" id="PS51722"/>
    </source>
</evidence>
<dbReference type="Pfam" id="PF00009">
    <property type="entry name" value="GTP_EFTU"/>
    <property type="match status" value="1"/>
</dbReference>
<keyword evidence="8" id="KW-0648">Protein biosynthesis</keyword>
<dbReference type="GO" id="GO:0006417">
    <property type="term" value="P:regulation of translation"/>
    <property type="evidence" value="ECO:0007669"/>
    <property type="project" value="UniProtKB-KW"/>
</dbReference>
<comment type="similarity">
    <text evidence="2">Belongs to the TRAFAC class translation factor GTPase superfamily. Classic translation factor GTPase family. EF-Tu/EF-1A subfamily.</text>
</comment>
<dbReference type="FunFam" id="2.40.30.10:FF:000020">
    <property type="entry name" value="Translation elongation factor EF-1"/>
    <property type="match status" value="1"/>
</dbReference>
<dbReference type="OrthoDB" id="342024at2759"/>
<comment type="subunit">
    <text evidence="11">Component of the Dom34-Hbs1 complex, also named Pelota-HBS1L complex, composed of dom34 and hbs1.</text>
</comment>
<evidence type="ECO:0000256" key="1">
    <source>
        <dbReference type="ARBA" id="ARBA00004496"/>
    </source>
</evidence>
<feature type="domain" description="Tr-type G" evidence="14">
    <location>
        <begin position="390"/>
        <end position="613"/>
    </location>
</feature>
<dbReference type="PRINTS" id="PR00315">
    <property type="entry name" value="ELONGATNFCT"/>
</dbReference>
<keyword evidence="3" id="KW-0963">Cytoplasm</keyword>
<keyword evidence="6" id="KW-0378">Hydrolase</keyword>
<dbReference type="PROSITE" id="PS51722">
    <property type="entry name" value="G_TR_2"/>
    <property type="match status" value="1"/>
</dbReference>
<dbReference type="Gene3D" id="3.40.50.300">
    <property type="entry name" value="P-loop containing nucleotide triphosphate hydrolases"/>
    <property type="match status" value="1"/>
</dbReference>
<dbReference type="InterPro" id="IPR015033">
    <property type="entry name" value="HBS1-like_N"/>
</dbReference>
<dbReference type="STRING" id="665912.M2SAS3"/>
<gene>
    <name evidence="15" type="ORF">COCSADRAFT_357417</name>
</gene>
<evidence type="ECO:0000256" key="6">
    <source>
        <dbReference type="ARBA" id="ARBA00022801"/>
    </source>
</evidence>
<keyword evidence="4" id="KW-0547">Nucleotide-binding</keyword>
<dbReference type="InterPro" id="IPR009001">
    <property type="entry name" value="Transl_elong_EF1A/Init_IF2_C"/>
</dbReference>
<dbReference type="CDD" id="cd16267">
    <property type="entry name" value="HBS1-like_II"/>
    <property type="match status" value="1"/>
</dbReference>
<dbReference type="GO" id="GO:0005525">
    <property type="term" value="F:GTP binding"/>
    <property type="evidence" value="ECO:0007669"/>
    <property type="project" value="UniProtKB-KW"/>
</dbReference>
<evidence type="ECO:0000256" key="2">
    <source>
        <dbReference type="ARBA" id="ARBA00007249"/>
    </source>
</evidence>
<protein>
    <recommendedName>
        <fullName evidence="12">Elongation factor 1 alpha-like protein</fullName>
    </recommendedName>
</protein>
<dbReference type="FunFam" id="3.40.50.300:FF:000204">
    <property type="entry name" value="Translation elongation factor Tu"/>
    <property type="match status" value="1"/>
</dbReference>
<dbReference type="GO" id="GO:0002184">
    <property type="term" value="P:cytoplasmic translational termination"/>
    <property type="evidence" value="ECO:0007669"/>
    <property type="project" value="UniProtKB-ARBA"/>
</dbReference>
<keyword evidence="7" id="KW-0810">Translation regulation</keyword>
<dbReference type="Pfam" id="PF08938">
    <property type="entry name" value="HBS1_N"/>
    <property type="match status" value="1"/>
</dbReference>
<dbReference type="CDD" id="cd01883">
    <property type="entry name" value="EF1_alpha"/>
    <property type="match status" value="1"/>
</dbReference>
<dbReference type="Proteomes" id="UP000016934">
    <property type="component" value="Unassembled WGS sequence"/>
</dbReference>
<evidence type="ECO:0000313" key="15">
    <source>
        <dbReference type="EMBL" id="EMD64443.1"/>
    </source>
</evidence>
<sequence>MPPKSGFSRTRNVDYDDDDLYDDDYYEEEGDDGGAGDGMSEEDKEQMRIGTIRVREAMGDMSDFTSDKQIQEALWHYYYDVGKSVSYLKNKLGIAEPKKEAPKQEKAKLASRFDQAASVAHQNAPASTGKQTHMRSSYRYQPARLVAHHLPLPPLSMPTNAAVTDFFWDMPWGNVPPERLANITIEAPECKGGLLGGSSKLAALAAKRRKEREEAEAAASKANSDADSAVAMLDKLSVKNQENVNSLHDAVASHPARLSKYPVRRRSPSPAPETPKEPEIKEPQLPQPAIVVESPAQRAIASMFASTLCGSDKPSKQPQLHVQELPMPFAAYKSFDGTKAFSEPSPDDIKKKQANGDLTESVEKLSVADEPKVKSKNLNVVDEFEKSNMKRLANFVVVGHVDHGKSTLMGRLLYDLKVIDQRSIDKLRKEAETIGKSSFALAWVMDETSEERSRGVTVDIATNYFETEKTRFTILDAPGHKDFIPNMISGASQADFPILVIDASTNSFESGLKGQTKEHVIIARSMGMQHIIIAVNKMDMIGWSKSRFDEIVKRMTAFLTEASFLEKRITFIPLAGLTGENVVKKIENSAAHWYTGETLLEALERIEIPQRNLQKALRLSVADVFKGDMRSPLSISGRIDSGTLQVGDVILTLPANETATIKSIEVQDAPVDWAVAGQIPTLHLTDIDPVHLRQGDIICAPKDPVKLVKAFTSKLLAFEHVLPMPVEVFRSTLNSPGSIRTLSARLNKFTGEVMKKKPRIVKPGEVARIVVQLERELPIEEGMRVVLRERGRTVGAGLMENVA</sequence>
<dbReference type="SUPFAM" id="SSF50465">
    <property type="entry name" value="EF-Tu/eEF-1alpha/eIF2-gamma C-terminal domain"/>
    <property type="match status" value="1"/>
</dbReference>
<name>M2SAS3_COCSN</name>
<evidence type="ECO:0000256" key="7">
    <source>
        <dbReference type="ARBA" id="ARBA00022845"/>
    </source>
</evidence>
<dbReference type="Gene3D" id="2.40.30.10">
    <property type="entry name" value="Translation factors"/>
    <property type="match status" value="2"/>
</dbReference>
<evidence type="ECO:0000256" key="4">
    <source>
        <dbReference type="ARBA" id="ARBA00022741"/>
    </source>
</evidence>
<dbReference type="GO" id="GO:0005829">
    <property type="term" value="C:cytosol"/>
    <property type="evidence" value="ECO:0007669"/>
    <property type="project" value="GOC"/>
</dbReference>
<feature type="region of interest" description="Disordered" evidence="13">
    <location>
        <begin position="249"/>
        <end position="288"/>
    </location>
</feature>
<dbReference type="InterPro" id="IPR050100">
    <property type="entry name" value="TRAFAC_GTPase_members"/>
</dbReference>
<evidence type="ECO:0000313" key="16">
    <source>
        <dbReference type="Proteomes" id="UP000016934"/>
    </source>
</evidence>
<dbReference type="eggNOG" id="KOG0458">
    <property type="taxonomic scope" value="Eukaryota"/>
</dbReference>
<keyword evidence="5" id="KW-0251">Elongation factor</keyword>
<evidence type="ECO:0000256" key="10">
    <source>
        <dbReference type="ARBA" id="ARBA00049117"/>
    </source>
</evidence>
<comment type="catalytic activity">
    <reaction evidence="10">
        <text>GTP + H2O = GDP + phosphate + H(+)</text>
        <dbReference type="Rhea" id="RHEA:19669"/>
        <dbReference type="ChEBI" id="CHEBI:15377"/>
        <dbReference type="ChEBI" id="CHEBI:15378"/>
        <dbReference type="ChEBI" id="CHEBI:37565"/>
        <dbReference type="ChEBI" id="CHEBI:43474"/>
        <dbReference type="ChEBI" id="CHEBI:58189"/>
    </reaction>
    <physiologicalReaction direction="left-to-right" evidence="10">
        <dbReference type="Rhea" id="RHEA:19670"/>
    </physiologicalReaction>
</comment>
<keyword evidence="16" id="KW-1185">Reference proteome</keyword>
<reference evidence="16" key="2">
    <citation type="journal article" date="2013" name="PLoS Genet.">
        <title>Comparative genome structure, secondary metabolite, and effector coding capacity across Cochliobolus pathogens.</title>
        <authorList>
            <person name="Condon B.J."/>
            <person name="Leng Y."/>
            <person name="Wu D."/>
            <person name="Bushley K.E."/>
            <person name="Ohm R.A."/>
            <person name="Otillar R."/>
            <person name="Martin J."/>
            <person name="Schackwitz W."/>
            <person name="Grimwood J."/>
            <person name="MohdZainudin N."/>
            <person name="Xue C."/>
            <person name="Wang R."/>
            <person name="Manning V.A."/>
            <person name="Dhillon B."/>
            <person name="Tu Z.J."/>
            <person name="Steffenson B.J."/>
            <person name="Salamov A."/>
            <person name="Sun H."/>
            <person name="Lowry S."/>
            <person name="LaButti K."/>
            <person name="Han J."/>
            <person name="Copeland A."/>
            <person name="Lindquist E."/>
            <person name="Barry K."/>
            <person name="Schmutz J."/>
            <person name="Baker S.E."/>
            <person name="Ciuffetti L.M."/>
            <person name="Grigoriev I.V."/>
            <person name="Zhong S."/>
            <person name="Turgeon B.G."/>
        </authorList>
    </citation>
    <scope>NUCLEOTIDE SEQUENCE [LARGE SCALE GENOMIC DNA]</scope>
    <source>
        <strain evidence="16">ND90Pr / ATCC 201652</strain>
    </source>
</reference>
<dbReference type="KEGG" id="bsc:COCSADRAFT_357417"/>
<dbReference type="Pfam" id="PF03144">
    <property type="entry name" value="GTP_EFTU_D2"/>
    <property type="match status" value="1"/>
</dbReference>
<evidence type="ECO:0000256" key="5">
    <source>
        <dbReference type="ARBA" id="ARBA00022768"/>
    </source>
</evidence>
<keyword evidence="9" id="KW-0342">GTP-binding</keyword>
<dbReference type="RefSeq" id="XP_007700226.1">
    <property type="nucleotide sequence ID" value="XM_007702036.1"/>
</dbReference>
<dbReference type="InterPro" id="IPR000795">
    <property type="entry name" value="T_Tr_GTP-bd_dom"/>
</dbReference>
<dbReference type="Pfam" id="PF03143">
    <property type="entry name" value="GTP_EFTU_D3"/>
    <property type="match status" value="1"/>
</dbReference>
<accession>M2SAS3</accession>
<evidence type="ECO:0000256" key="9">
    <source>
        <dbReference type="ARBA" id="ARBA00023134"/>
    </source>
</evidence>
<comment type="subcellular location">
    <subcellularLocation>
        <location evidence="1">Cytoplasm</location>
    </subcellularLocation>
</comment>
<feature type="compositionally biased region" description="Acidic residues" evidence="13">
    <location>
        <begin position="15"/>
        <end position="44"/>
    </location>
</feature>
<dbReference type="SUPFAM" id="SSF50447">
    <property type="entry name" value="Translation proteins"/>
    <property type="match status" value="1"/>
</dbReference>
<reference evidence="15 16" key="1">
    <citation type="journal article" date="2012" name="PLoS Pathog.">
        <title>Diverse lifestyles and strategies of plant pathogenesis encoded in the genomes of eighteen Dothideomycetes fungi.</title>
        <authorList>
            <person name="Ohm R.A."/>
            <person name="Feau N."/>
            <person name="Henrissat B."/>
            <person name="Schoch C.L."/>
            <person name="Horwitz B.A."/>
            <person name="Barry K.W."/>
            <person name="Condon B.J."/>
            <person name="Copeland A.C."/>
            <person name="Dhillon B."/>
            <person name="Glaser F."/>
            <person name="Hesse C.N."/>
            <person name="Kosti I."/>
            <person name="LaButti K."/>
            <person name="Lindquist E.A."/>
            <person name="Lucas S."/>
            <person name="Salamov A.A."/>
            <person name="Bradshaw R.E."/>
            <person name="Ciuffetti L."/>
            <person name="Hamelin R.C."/>
            <person name="Kema G.H.J."/>
            <person name="Lawrence C."/>
            <person name="Scott J.A."/>
            <person name="Spatafora J.W."/>
            <person name="Turgeon B.G."/>
            <person name="de Wit P.J.G.M."/>
            <person name="Zhong S."/>
            <person name="Goodwin S.B."/>
            <person name="Grigoriev I.V."/>
        </authorList>
    </citation>
    <scope>NUCLEOTIDE SEQUENCE [LARGE SCALE GENOMIC DNA]</scope>
    <source>
        <strain evidence="16">ND90Pr / ATCC 201652</strain>
    </source>
</reference>
<dbReference type="GO" id="GO:0003746">
    <property type="term" value="F:translation elongation factor activity"/>
    <property type="evidence" value="ECO:0007669"/>
    <property type="project" value="UniProtKB-KW"/>
</dbReference>
<dbReference type="PANTHER" id="PTHR23115">
    <property type="entry name" value="TRANSLATION FACTOR"/>
    <property type="match status" value="1"/>
</dbReference>
<dbReference type="GO" id="GO:1990533">
    <property type="term" value="C:Dom34-Hbs1 complex"/>
    <property type="evidence" value="ECO:0007669"/>
    <property type="project" value="UniProtKB-ARBA"/>
</dbReference>
<evidence type="ECO:0000256" key="13">
    <source>
        <dbReference type="SAM" id="MobiDB-lite"/>
    </source>
</evidence>
<evidence type="ECO:0000256" key="8">
    <source>
        <dbReference type="ARBA" id="ARBA00022917"/>
    </source>
</evidence>
<organism evidence="15 16">
    <name type="scientific">Cochliobolus sativus (strain ND90Pr / ATCC 201652)</name>
    <name type="common">Common root rot and spot blotch fungus</name>
    <name type="synonym">Bipolaris sorokiniana</name>
    <dbReference type="NCBI Taxonomy" id="665912"/>
    <lineage>
        <taxon>Eukaryota</taxon>
        <taxon>Fungi</taxon>
        <taxon>Dikarya</taxon>
        <taxon>Ascomycota</taxon>
        <taxon>Pezizomycotina</taxon>
        <taxon>Dothideomycetes</taxon>
        <taxon>Pleosporomycetidae</taxon>
        <taxon>Pleosporales</taxon>
        <taxon>Pleosporineae</taxon>
        <taxon>Pleosporaceae</taxon>
        <taxon>Bipolaris</taxon>
    </lineage>
</organism>
<feature type="region of interest" description="Disordered" evidence="13">
    <location>
        <begin position="1"/>
        <end position="46"/>
    </location>
</feature>
<dbReference type="GeneID" id="19138497"/>
<dbReference type="InterPro" id="IPR027417">
    <property type="entry name" value="P-loop_NTPase"/>
</dbReference>
<dbReference type="SUPFAM" id="SSF52540">
    <property type="entry name" value="P-loop containing nucleoside triphosphate hydrolases"/>
    <property type="match status" value="1"/>
</dbReference>
<dbReference type="InterPro" id="IPR004161">
    <property type="entry name" value="EFTu-like_2"/>
</dbReference>
<dbReference type="HOGENOM" id="CLU_007265_3_2_1"/>
<evidence type="ECO:0000256" key="11">
    <source>
        <dbReference type="ARBA" id="ARBA00063537"/>
    </source>
</evidence>
<dbReference type="AlphaFoldDB" id="M2SAS3"/>
<evidence type="ECO:0000256" key="3">
    <source>
        <dbReference type="ARBA" id="ARBA00022490"/>
    </source>
</evidence>
<dbReference type="InterPro" id="IPR004160">
    <property type="entry name" value="Transl_elong_EFTu/EF1A_C"/>
</dbReference>
<dbReference type="OMA" id="FRMAISE"/>